<dbReference type="PROSITE" id="PS50112">
    <property type="entry name" value="PAS"/>
    <property type="match status" value="2"/>
</dbReference>
<dbReference type="NCBIfam" id="TIGR00254">
    <property type="entry name" value="GGDEF"/>
    <property type="match status" value="1"/>
</dbReference>
<dbReference type="InterPro" id="IPR000160">
    <property type="entry name" value="GGDEF_dom"/>
</dbReference>
<evidence type="ECO:0000259" key="3">
    <source>
        <dbReference type="PROSITE" id="PS50113"/>
    </source>
</evidence>
<dbReference type="Gene3D" id="3.30.70.270">
    <property type="match status" value="1"/>
</dbReference>
<dbReference type="STRING" id="1122252.SAMN05660443_2817"/>
<dbReference type="AlphaFoldDB" id="A0A1I1JQZ2"/>
<evidence type="ECO:0000259" key="4">
    <source>
        <dbReference type="PROSITE" id="PS50887"/>
    </source>
</evidence>
<feature type="domain" description="GGDEF" evidence="4">
    <location>
        <begin position="295"/>
        <end position="423"/>
    </location>
</feature>
<dbReference type="OrthoDB" id="8416215at2"/>
<dbReference type="SUPFAM" id="SSF55785">
    <property type="entry name" value="PYP-like sensor domain (PAS domain)"/>
    <property type="match status" value="2"/>
</dbReference>
<dbReference type="FunFam" id="3.30.70.270:FF:000001">
    <property type="entry name" value="Diguanylate cyclase domain protein"/>
    <property type="match status" value="1"/>
</dbReference>
<dbReference type="InterPro" id="IPR035965">
    <property type="entry name" value="PAS-like_dom_sf"/>
</dbReference>
<gene>
    <name evidence="5" type="ORF">SAMN05660443_2817</name>
</gene>
<evidence type="ECO:0000256" key="1">
    <source>
        <dbReference type="ARBA" id="ARBA00001946"/>
    </source>
</evidence>
<feature type="domain" description="PAC" evidence="3">
    <location>
        <begin position="80"/>
        <end position="136"/>
    </location>
</feature>
<dbReference type="NCBIfam" id="TIGR00229">
    <property type="entry name" value="sensory_box"/>
    <property type="match status" value="2"/>
</dbReference>
<accession>A0A1I1JQZ2</accession>
<dbReference type="InterPro" id="IPR000014">
    <property type="entry name" value="PAS"/>
</dbReference>
<dbReference type="InterPro" id="IPR029787">
    <property type="entry name" value="Nucleotide_cyclase"/>
</dbReference>
<dbReference type="SMART" id="SM00267">
    <property type="entry name" value="GGDEF"/>
    <property type="match status" value="1"/>
</dbReference>
<dbReference type="SUPFAM" id="SSF55073">
    <property type="entry name" value="Nucleotide cyclase"/>
    <property type="match status" value="1"/>
</dbReference>
<keyword evidence="6" id="KW-1185">Reference proteome</keyword>
<dbReference type="PANTHER" id="PTHR46663">
    <property type="entry name" value="DIGUANYLATE CYCLASE DGCT-RELATED"/>
    <property type="match status" value="1"/>
</dbReference>
<dbReference type="GO" id="GO:0003824">
    <property type="term" value="F:catalytic activity"/>
    <property type="evidence" value="ECO:0007669"/>
    <property type="project" value="UniProtKB-ARBA"/>
</dbReference>
<organism evidence="5 6">
    <name type="scientific">Marinospirillum celere</name>
    <dbReference type="NCBI Taxonomy" id="1122252"/>
    <lineage>
        <taxon>Bacteria</taxon>
        <taxon>Pseudomonadati</taxon>
        <taxon>Pseudomonadota</taxon>
        <taxon>Gammaproteobacteria</taxon>
        <taxon>Oceanospirillales</taxon>
        <taxon>Oceanospirillaceae</taxon>
        <taxon>Marinospirillum</taxon>
    </lineage>
</organism>
<dbReference type="RefSeq" id="WP_091964979.1">
    <property type="nucleotide sequence ID" value="NZ_FOLH01000007.1"/>
</dbReference>
<dbReference type="InterPro" id="IPR043128">
    <property type="entry name" value="Rev_trsase/Diguanyl_cyclase"/>
</dbReference>
<dbReference type="InterPro" id="IPR001610">
    <property type="entry name" value="PAC"/>
</dbReference>
<dbReference type="Proteomes" id="UP000199058">
    <property type="component" value="Unassembled WGS sequence"/>
</dbReference>
<dbReference type="PANTHER" id="PTHR46663:SF4">
    <property type="entry name" value="DIGUANYLATE CYCLASE DGCT-RELATED"/>
    <property type="match status" value="1"/>
</dbReference>
<sequence length="423" mass="48501">MPLKKAAPFLPIALDQASNPVLVTDARLEEPGPRILYINQAFTRMTGYQWQDLEGKTPRILQGRRTDRQELARLSETLKQGREFKGSNVNYRKDGSPYLVEWNISPVKDEIGQITHFISIQRDISQRREEEHFSRTLLKNIGEGVFGVDAEGRFTFINPAGLKLLGYSHEEELLGQNSHQLIHHSYPDGRSYPTEACPIHQAINSGLSADQWHEDWFWRQDASGFPVEIYATPLWQELGQVFGGVVTFRDISERKRLEGELQQLAYHDQLTQLYNRHAFYELLEQEAARAQRYQTRFSLVMFDLDYFKKINDNYGHHLGDQVLIKVAELATERMRINDAVCRWGGEEFMVLLPETSLSRAAKLAEAFRKKLEAACFPEVGRVTASLGVVEYCPDESLDQLTLRADTALYEAKEAGRNQVMVGY</sequence>
<evidence type="ECO:0000313" key="6">
    <source>
        <dbReference type="Proteomes" id="UP000199058"/>
    </source>
</evidence>
<feature type="domain" description="PAS" evidence="2">
    <location>
        <begin position="6"/>
        <end position="57"/>
    </location>
</feature>
<name>A0A1I1JQZ2_9GAMM</name>
<dbReference type="CDD" id="cd01949">
    <property type="entry name" value="GGDEF"/>
    <property type="match status" value="1"/>
</dbReference>
<evidence type="ECO:0000313" key="5">
    <source>
        <dbReference type="EMBL" id="SFC48283.1"/>
    </source>
</evidence>
<dbReference type="PROSITE" id="PS50887">
    <property type="entry name" value="GGDEF"/>
    <property type="match status" value="1"/>
</dbReference>
<dbReference type="Pfam" id="PF13426">
    <property type="entry name" value="PAS_9"/>
    <property type="match status" value="2"/>
</dbReference>
<dbReference type="InterPro" id="IPR052163">
    <property type="entry name" value="DGC-Regulatory_Protein"/>
</dbReference>
<dbReference type="Gene3D" id="3.30.450.20">
    <property type="entry name" value="PAS domain"/>
    <property type="match status" value="2"/>
</dbReference>
<dbReference type="SMART" id="SM00086">
    <property type="entry name" value="PAC"/>
    <property type="match status" value="2"/>
</dbReference>
<dbReference type="Pfam" id="PF00990">
    <property type="entry name" value="GGDEF"/>
    <property type="match status" value="1"/>
</dbReference>
<evidence type="ECO:0000259" key="2">
    <source>
        <dbReference type="PROSITE" id="PS50112"/>
    </source>
</evidence>
<proteinExistence type="predicted"/>
<dbReference type="PROSITE" id="PS50113">
    <property type="entry name" value="PAC"/>
    <property type="match status" value="2"/>
</dbReference>
<feature type="domain" description="PAC" evidence="3">
    <location>
        <begin position="211"/>
        <end position="263"/>
    </location>
</feature>
<comment type="cofactor">
    <cofactor evidence="1">
        <name>Mg(2+)</name>
        <dbReference type="ChEBI" id="CHEBI:18420"/>
    </cofactor>
</comment>
<dbReference type="EMBL" id="FOLH01000007">
    <property type="protein sequence ID" value="SFC48283.1"/>
    <property type="molecule type" value="Genomic_DNA"/>
</dbReference>
<dbReference type="InterPro" id="IPR000700">
    <property type="entry name" value="PAS-assoc_C"/>
</dbReference>
<protein>
    <submittedName>
        <fullName evidence="5">PAS domain S-box-containing protein/diguanylate cyclase (GGDEF) domain-containing protein</fullName>
    </submittedName>
</protein>
<feature type="domain" description="PAS" evidence="2">
    <location>
        <begin position="130"/>
        <end position="206"/>
    </location>
</feature>
<dbReference type="SMART" id="SM00091">
    <property type="entry name" value="PAS"/>
    <property type="match status" value="2"/>
</dbReference>
<reference evidence="5 6" key="1">
    <citation type="submission" date="2016-10" db="EMBL/GenBank/DDBJ databases">
        <authorList>
            <person name="de Groot N.N."/>
        </authorList>
    </citation>
    <scope>NUCLEOTIDE SEQUENCE [LARGE SCALE GENOMIC DNA]</scope>
    <source>
        <strain evidence="5 6">DSM 18438</strain>
    </source>
</reference>
<dbReference type="CDD" id="cd00130">
    <property type="entry name" value="PAS"/>
    <property type="match status" value="2"/>
</dbReference>